<dbReference type="RefSeq" id="WP_104519161.1">
    <property type="nucleotide sequence ID" value="NZ_NHRY01000128.1"/>
</dbReference>
<dbReference type="Proteomes" id="UP000239724">
    <property type="component" value="Unassembled WGS sequence"/>
</dbReference>
<keyword evidence="2" id="KW-1185">Reference proteome</keyword>
<reference evidence="1 2" key="1">
    <citation type="journal article" date="2018" name="Arch. Microbiol.">
        <title>New insights into the metabolic potential of the phototrophic purple bacterium Rhodopila globiformis DSM 161(T) from its draft genome sequence and evidence for a vanadium-dependent nitrogenase.</title>
        <authorList>
            <person name="Imhoff J.F."/>
            <person name="Rahn T."/>
            <person name="Kunzel S."/>
            <person name="Neulinger S.C."/>
        </authorList>
    </citation>
    <scope>NUCLEOTIDE SEQUENCE [LARGE SCALE GENOMIC DNA]</scope>
    <source>
        <strain evidence="1 2">DSM 161</strain>
    </source>
</reference>
<evidence type="ECO:0000313" key="2">
    <source>
        <dbReference type="Proteomes" id="UP000239724"/>
    </source>
</evidence>
<protein>
    <submittedName>
        <fullName evidence="1">Uncharacterized protein</fullName>
    </submittedName>
</protein>
<dbReference type="AlphaFoldDB" id="A0A2S6NHQ6"/>
<name>A0A2S6NHQ6_RHOGL</name>
<accession>A0A2S6NHQ6</accession>
<comment type="caution">
    <text evidence="1">The sequence shown here is derived from an EMBL/GenBank/DDBJ whole genome shotgun (WGS) entry which is preliminary data.</text>
</comment>
<gene>
    <name evidence="1" type="ORF">CCS01_12390</name>
</gene>
<proteinExistence type="predicted"/>
<evidence type="ECO:0000313" key="1">
    <source>
        <dbReference type="EMBL" id="PPQ34172.1"/>
    </source>
</evidence>
<organism evidence="1 2">
    <name type="scientific">Rhodopila globiformis</name>
    <name type="common">Rhodopseudomonas globiformis</name>
    <dbReference type="NCBI Taxonomy" id="1071"/>
    <lineage>
        <taxon>Bacteria</taxon>
        <taxon>Pseudomonadati</taxon>
        <taxon>Pseudomonadota</taxon>
        <taxon>Alphaproteobacteria</taxon>
        <taxon>Acetobacterales</taxon>
        <taxon>Acetobacteraceae</taxon>
        <taxon>Rhodopila</taxon>
    </lineage>
</organism>
<sequence length="90" mass="9136">MSRSEPEAVAAPDLLAASSAAIGALAGAVDDLHRAGLILRQMASGTSQQIRGPKDYRRIAGQFSGRARACKAAEDALLAACRAAQASAAD</sequence>
<dbReference type="EMBL" id="NHRY01000128">
    <property type="protein sequence ID" value="PPQ34172.1"/>
    <property type="molecule type" value="Genomic_DNA"/>
</dbReference>